<dbReference type="InterPro" id="IPR027417">
    <property type="entry name" value="P-loop_NTPase"/>
</dbReference>
<organism evidence="1 2">
    <name type="scientific">Candidatus Enterocloster excrementipullorum</name>
    <dbReference type="NCBI Taxonomy" id="2838559"/>
    <lineage>
        <taxon>Bacteria</taxon>
        <taxon>Bacillati</taxon>
        <taxon>Bacillota</taxon>
        <taxon>Clostridia</taxon>
        <taxon>Lachnospirales</taxon>
        <taxon>Lachnospiraceae</taxon>
        <taxon>Enterocloster</taxon>
    </lineage>
</organism>
<protein>
    <submittedName>
        <fullName evidence="1">Cytidylate kinase-like family protein</fullName>
    </submittedName>
</protein>
<evidence type="ECO:0000313" key="1">
    <source>
        <dbReference type="EMBL" id="HJC05323.1"/>
    </source>
</evidence>
<dbReference type="GO" id="GO:0016301">
    <property type="term" value="F:kinase activity"/>
    <property type="evidence" value="ECO:0007669"/>
    <property type="project" value="UniProtKB-KW"/>
</dbReference>
<keyword evidence="1" id="KW-0418">Kinase</keyword>
<accession>A0A9D2MZK2</accession>
<dbReference type="Gene3D" id="3.40.50.300">
    <property type="entry name" value="P-loop containing nucleotide triphosphate hydrolases"/>
    <property type="match status" value="1"/>
</dbReference>
<gene>
    <name evidence="1" type="ORF">H9704_04110</name>
</gene>
<sequence length="193" mass="21221">MKNVITISGQHGSGRKELGEMIASRLGIPFYGDNLAAMIADEGGVDLAAVEAMDQVEPDTEEESVLHVAQNRTSLTKSIYKAQETVIRRLAQEGPCVIVERCSETILPDAVNIFVYADLEYRIGRIMKVHPELSRYSLKAHVLSVDKRRQAYCDACTPGKWGKMETYDICLNSGLVGLEGCLGVALEYIKGVK</sequence>
<proteinExistence type="predicted"/>
<evidence type="ECO:0000313" key="2">
    <source>
        <dbReference type="Proteomes" id="UP000823910"/>
    </source>
</evidence>
<dbReference type="SUPFAM" id="SSF52540">
    <property type="entry name" value="P-loop containing nucleoside triphosphate hydrolases"/>
    <property type="match status" value="1"/>
</dbReference>
<comment type="caution">
    <text evidence="1">The sequence shown here is derived from an EMBL/GenBank/DDBJ whole genome shotgun (WGS) entry which is preliminary data.</text>
</comment>
<dbReference type="Proteomes" id="UP000823910">
    <property type="component" value="Unassembled WGS sequence"/>
</dbReference>
<reference evidence="1" key="2">
    <citation type="submission" date="2021-04" db="EMBL/GenBank/DDBJ databases">
        <authorList>
            <person name="Gilroy R."/>
        </authorList>
    </citation>
    <scope>NUCLEOTIDE SEQUENCE</scope>
    <source>
        <strain evidence="1">CHK180-15479</strain>
    </source>
</reference>
<name>A0A9D2MZK2_9FIRM</name>
<dbReference type="EMBL" id="DWWT01000017">
    <property type="protein sequence ID" value="HJC05323.1"/>
    <property type="molecule type" value="Genomic_DNA"/>
</dbReference>
<reference evidence="1" key="1">
    <citation type="journal article" date="2021" name="PeerJ">
        <title>Extensive microbial diversity within the chicken gut microbiome revealed by metagenomics and culture.</title>
        <authorList>
            <person name="Gilroy R."/>
            <person name="Ravi A."/>
            <person name="Getino M."/>
            <person name="Pursley I."/>
            <person name="Horton D.L."/>
            <person name="Alikhan N.F."/>
            <person name="Baker D."/>
            <person name="Gharbi K."/>
            <person name="Hall N."/>
            <person name="Watson M."/>
            <person name="Adriaenssens E.M."/>
            <person name="Foster-Nyarko E."/>
            <person name="Jarju S."/>
            <person name="Secka A."/>
            <person name="Antonio M."/>
            <person name="Oren A."/>
            <person name="Chaudhuri R.R."/>
            <person name="La Ragione R."/>
            <person name="Hildebrand F."/>
            <person name="Pallen M.J."/>
        </authorList>
    </citation>
    <scope>NUCLEOTIDE SEQUENCE</scope>
    <source>
        <strain evidence="1">CHK180-15479</strain>
    </source>
</reference>
<keyword evidence="1" id="KW-0808">Transferase</keyword>
<dbReference type="AlphaFoldDB" id="A0A9D2MZK2"/>
<dbReference type="Pfam" id="PF13189">
    <property type="entry name" value="Cytidylate_kin2"/>
    <property type="match status" value="1"/>
</dbReference>